<evidence type="ECO:0000313" key="1">
    <source>
        <dbReference type="EMBL" id="BAT08485.1"/>
    </source>
</evidence>
<dbReference type="Proteomes" id="UP000059680">
    <property type="component" value="Chromosome 9"/>
</dbReference>
<proteinExistence type="predicted"/>
<reference evidence="2" key="1">
    <citation type="journal article" date="2005" name="Nature">
        <title>The map-based sequence of the rice genome.</title>
        <authorList>
            <consortium name="International rice genome sequencing project (IRGSP)"/>
            <person name="Matsumoto T."/>
            <person name="Wu J."/>
            <person name="Kanamori H."/>
            <person name="Katayose Y."/>
            <person name="Fujisawa M."/>
            <person name="Namiki N."/>
            <person name="Mizuno H."/>
            <person name="Yamamoto K."/>
            <person name="Antonio B.A."/>
            <person name="Baba T."/>
            <person name="Sakata K."/>
            <person name="Nagamura Y."/>
            <person name="Aoki H."/>
            <person name="Arikawa K."/>
            <person name="Arita K."/>
            <person name="Bito T."/>
            <person name="Chiden Y."/>
            <person name="Fujitsuka N."/>
            <person name="Fukunaka R."/>
            <person name="Hamada M."/>
            <person name="Harada C."/>
            <person name="Hayashi A."/>
            <person name="Hijishita S."/>
            <person name="Honda M."/>
            <person name="Hosokawa S."/>
            <person name="Ichikawa Y."/>
            <person name="Idonuma A."/>
            <person name="Iijima M."/>
            <person name="Ikeda M."/>
            <person name="Ikeno M."/>
            <person name="Ito K."/>
            <person name="Ito S."/>
            <person name="Ito T."/>
            <person name="Ito Y."/>
            <person name="Ito Y."/>
            <person name="Iwabuchi A."/>
            <person name="Kamiya K."/>
            <person name="Karasawa W."/>
            <person name="Kurita K."/>
            <person name="Katagiri S."/>
            <person name="Kikuta A."/>
            <person name="Kobayashi H."/>
            <person name="Kobayashi N."/>
            <person name="Machita K."/>
            <person name="Maehara T."/>
            <person name="Masukawa M."/>
            <person name="Mizubayashi T."/>
            <person name="Mukai Y."/>
            <person name="Nagasaki H."/>
            <person name="Nagata Y."/>
            <person name="Naito S."/>
            <person name="Nakashima M."/>
            <person name="Nakama Y."/>
            <person name="Nakamichi Y."/>
            <person name="Nakamura M."/>
            <person name="Meguro A."/>
            <person name="Negishi M."/>
            <person name="Ohta I."/>
            <person name="Ohta T."/>
            <person name="Okamoto M."/>
            <person name="Ono N."/>
            <person name="Saji S."/>
            <person name="Sakaguchi M."/>
            <person name="Sakai K."/>
            <person name="Shibata M."/>
            <person name="Shimokawa T."/>
            <person name="Song J."/>
            <person name="Takazaki Y."/>
            <person name="Terasawa K."/>
            <person name="Tsugane M."/>
            <person name="Tsuji K."/>
            <person name="Ueda S."/>
            <person name="Waki K."/>
            <person name="Yamagata H."/>
            <person name="Yamamoto M."/>
            <person name="Yamamoto S."/>
            <person name="Yamane H."/>
            <person name="Yoshiki S."/>
            <person name="Yoshihara R."/>
            <person name="Yukawa K."/>
            <person name="Zhong H."/>
            <person name="Yano M."/>
            <person name="Yuan Q."/>
            <person name="Ouyang S."/>
            <person name="Liu J."/>
            <person name="Jones K.M."/>
            <person name="Gansberger K."/>
            <person name="Moffat K."/>
            <person name="Hill J."/>
            <person name="Bera J."/>
            <person name="Fadrosh D."/>
            <person name="Jin S."/>
            <person name="Johri S."/>
            <person name="Kim M."/>
            <person name="Overton L."/>
            <person name="Reardon M."/>
            <person name="Tsitrin T."/>
            <person name="Vuong H."/>
            <person name="Weaver B."/>
            <person name="Ciecko A."/>
            <person name="Tallon L."/>
            <person name="Jackson J."/>
            <person name="Pai G."/>
            <person name="Aken S.V."/>
            <person name="Utterback T."/>
            <person name="Reidmuller S."/>
            <person name="Feldblyum T."/>
            <person name="Hsiao J."/>
            <person name="Zismann V."/>
            <person name="Iobst S."/>
            <person name="de Vazeille A.R."/>
            <person name="Buell C.R."/>
            <person name="Ying K."/>
            <person name="Li Y."/>
            <person name="Lu T."/>
            <person name="Huang Y."/>
            <person name="Zhao Q."/>
            <person name="Feng Q."/>
            <person name="Zhang L."/>
            <person name="Zhu J."/>
            <person name="Weng Q."/>
            <person name="Mu J."/>
            <person name="Lu Y."/>
            <person name="Fan D."/>
            <person name="Liu Y."/>
            <person name="Guan J."/>
            <person name="Zhang Y."/>
            <person name="Yu S."/>
            <person name="Liu X."/>
            <person name="Zhang Y."/>
            <person name="Hong G."/>
            <person name="Han B."/>
            <person name="Choisne N."/>
            <person name="Demange N."/>
            <person name="Orjeda G."/>
            <person name="Samain S."/>
            <person name="Cattolico L."/>
            <person name="Pelletier E."/>
            <person name="Couloux A."/>
            <person name="Segurens B."/>
            <person name="Wincker P."/>
            <person name="D'Hont A."/>
            <person name="Scarpelli C."/>
            <person name="Weissenbach J."/>
            <person name="Salanoubat M."/>
            <person name="Quetier F."/>
            <person name="Yu Y."/>
            <person name="Kim H.R."/>
            <person name="Rambo T."/>
            <person name="Currie J."/>
            <person name="Collura K."/>
            <person name="Luo M."/>
            <person name="Yang T."/>
            <person name="Ammiraju J.S.S."/>
            <person name="Engler F."/>
            <person name="Soderlund C."/>
            <person name="Wing R.A."/>
            <person name="Palmer L.E."/>
            <person name="de la Bastide M."/>
            <person name="Spiegel L."/>
            <person name="Nascimento L."/>
            <person name="Zutavern T."/>
            <person name="O'Shaughnessy A."/>
            <person name="Dike S."/>
            <person name="Dedhia N."/>
            <person name="Preston R."/>
            <person name="Balija V."/>
            <person name="McCombie W.R."/>
            <person name="Chow T."/>
            <person name="Chen H."/>
            <person name="Chung M."/>
            <person name="Chen C."/>
            <person name="Shaw J."/>
            <person name="Wu H."/>
            <person name="Hsiao K."/>
            <person name="Chao Y."/>
            <person name="Chu M."/>
            <person name="Cheng C."/>
            <person name="Hour A."/>
            <person name="Lee P."/>
            <person name="Lin S."/>
            <person name="Lin Y."/>
            <person name="Liou J."/>
            <person name="Liu S."/>
            <person name="Hsing Y."/>
            <person name="Raghuvanshi S."/>
            <person name="Mohanty A."/>
            <person name="Bharti A.K."/>
            <person name="Gaur A."/>
            <person name="Gupta V."/>
            <person name="Kumar D."/>
            <person name="Ravi V."/>
            <person name="Vij S."/>
            <person name="Kapur A."/>
            <person name="Khurana P."/>
            <person name="Khurana P."/>
            <person name="Khurana J.P."/>
            <person name="Tyagi A.K."/>
            <person name="Gaikwad K."/>
            <person name="Singh A."/>
            <person name="Dalal V."/>
            <person name="Srivastava S."/>
            <person name="Dixit A."/>
            <person name="Pal A.K."/>
            <person name="Ghazi I.A."/>
            <person name="Yadav M."/>
            <person name="Pandit A."/>
            <person name="Bhargava A."/>
            <person name="Sureshbabu K."/>
            <person name="Batra K."/>
            <person name="Sharma T.R."/>
            <person name="Mohapatra T."/>
            <person name="Singh N.K."/>
            <person name="Messing J."/>
            <person name="Nelson A.B."/>
            <person name="Fuks G."/>
            <person name="Kavchok S."/>
            <person name="Keizer G."/>
            <person name="Linton E."/>
            <person name="Llaca V."/>
            <person name="Song R."/>
            <person name="Tanyolac B."/>
            <person name="Young S."/>
            <person name="Ho-Il K."/>
            <person name="Hahn J.H."/>
            <person name="Sangsakoo G."/>
            <person name="Vanavichit A."/>
            <person name="de Mattos Luiz.A.T."/>
            <person name="Zimmer P.D."/>
            <person name="Malone G."/>
            <person name="Dellagostin O."/>
            <person name="de Oliveira A.C."/>
            <person name="Bevan M."/>
            <person name="Bancroft I."/>
            <person name="Minx P."/>
            <person name="Cordum H."/>
            <person name="Wilson R."/>
            <person name="Cheng Z."/>
            <person name="Jin W."/>
            <person name="Jiang J."/>
            <person name="Leong S.A."/>
            <person name="Iwama H."/>
            <person name="Gojobori T."/>
            <person name="Itoh T."/>
            <person name="Niimura Y."/>
            <person name="Fujii Y."/>
            <person name="Habara T."/>
            <person name="Sakai H."/>
            <person name="Sato Y."/>
            <person name="Wilson G."/>
            <person name="Kumar K."/>
            <person name="McCouch S."/>
            <person name="Juretic N."/>
            <person name="Hoen D."/>
            <person name="Wright S."/>
            <person name="Bruskiewich R."/>
            <person name="Bureau T."/>
            <person name="Miyao A."/>
            <person name="Hirochika H."/>
            <person name="Nishikawa T."/>
            <person name="Kadowaki K."/>
            <person name="Sugiura M."/>
            <person name="Burr B."/>
            <person name="Sasaki T."/>
        </authorList>
    </citation>
    <scope>NUCLEOTIDE SEQUENCE [LARGE SCALE GENOMIC DNA]</scope>
    <source>
        <strain evidence="2">cv. Nipponbare</strain>
    </source>
</reference>
<sequence>MRLLGWVRMGLTSFFRPPSNQVAEQEAGHELNEKRRDAVAQVVELHKVLHKIALGQGSDTMADVNFCLLARHFANANHCLVTTIVNNNQVPRAVLDIISLALYGRASCYGSSL</sequence>
<accession>A0A0P0XNN1</accession>
<reference evidence="1 2" key="2">
    <citation type="journal article" date="2013" name="Plant Cell Physiol.">
        <title>Rice Annotation Project Database (RAP-DB): an integrative and interactive database for rice genomics.</title>
        <authorList>
            <person name="Sakai H."/>
            <person name="Lee S.S."/>
            <person name="Tanaka T."/>
            <person name="Numa H."/>
            <person name="Kim J."/>
            <person name="Kawahara Y."/>
            <person name="Wakimoto H."/>
            <person name="Yang C.C."/>
            <person name="Iwamoto M."/>
            <person name="Abe T."/>
            <person name="Yamada Y."/>
            <person name="Muto A."/>
            <person name="Inokuchi H."/>
            <person name="Ikemura T."/>
            <person name="Matsumoto T."/>
            <person name="Sasaki T."/>
            <person name="Itoh T."/>
        </authorList>
    </citation>
    <scope>NUCLEOTIDE SEQUENCE [LARGE SCALE GENOMIC DNA]</scope>
    <source>
        <strain evidence="2">cv. Nipponbare</strain>
    </source>
</reference>
<keyword evidence="2" id="KW-1185">Reference proteome</keyword>
<protein>
    <submittedName>
        <fullName evidence="1">Os09g0462150 protein</fullName>
    </submittedName>
</protein>
<reference evidence="1 2" key="3">
    <citation type="journal article" date="2013" name="Rice">
        <title>Improvement of the Oryza sativa Nipponbare reference genome using next generation sequence and optical map data.</title>
        <authorList>
            <person name="Kawahara Y."/>
            <person name="de la Bastide M."/>
            <person name="Hamilton J.P."/>
            <person name="Kanamori H."/>
            <person name="McCombie W.R."/>
            <person name="Ouyang S."/>
            <person name="Schwartz D.C."/>
            <person name="Tanaka T."/>
            <person name="Wu J."/>
            <person name="Zhou S."/>
            <person name="Childs K.L."/>
            <person name="Davidson R.M."/>
            <person name="Lin H."/>
            <person name="Quesada-Ocampo L."/>
            <person name="Vaillancourt B."/>
            <person name="Sakai H."/>
            <person name="Lee S.S."/>
            <person name="Kim J."/>
            <person name="Numa H."/>
            <person name="Itoh T."/>
            <person name="Buell C.R."/>
            <person name="Matsumoto T."/>
        </authorList>
    </citation>
    <scope>NUCLEOTIDE SEQUENCE [LARGE SCALE GENOMIC DNA]</scope>
    <source>
        <strain evidence="2">cv. Nipponbare</strain>
    </source>
</reference>
<dbReference type="AlphaFoldDB" id="A0A0P0XNN1"/>
<gene>
    <name evidence="1" type="ordered locus">Os09g0462150</name>
    <name evidence="1" type="ORF">OSNPB_090462150</name>
</gene>
<evidence type="ECO:0000313" key="2">
    <source>
        <dbReference type="Proteomes" id="UP000059680"/>
    </source>
</evidence>
<dbReference type="PaxDb" id="39947-A0A0P0XNN1"/>
<name>A0A0P0XNN1_ORYSJ</name>
<dbReference type="EMBL" id="AP014965">
    <property type="protein sequence ID" value="BAT08485.1"/>
    <property type="molecule type" value="Genomic_DNA"/>
</dbReference>
<organism evidence="1 2">
    <name type="scientific">Oryza sativa subsp. japonica</name>
    <name type="common">Rice</name>
    <dbReference type="NCBI Taxonomy" id="39947"/>
    <lineage>
        <taxon>Eukaryota</taxon>
        <taxon>Viridiplantae</taxon>
        <taxon>Streptophyta</taxon>
        <taxon>Embryophyta</taxon>
        <taxon>Tracheophyta</taxon>
        <taxon>Spermatophyta</taxon>
        <taxon>Magnoliopsida</taxon>
        <taxon>Liliopsida</taxon>
        <taxon>Poales</taxon>
        <taxon>Poaceae</taxon>
        <taxon>BOP clade</taxon>
        <taxon>Oryzoideae</taxon>
        <taxon>Oryzeae</taxon>
        <taxon>Oryzinae</taxon>
        <taxon>Oryza</taxon>
        <taxon>Oryza sativa</taxon>
    </lineage>
</organism>
<dbReference type="InParanoid" id="A0A0P0XNN1"/>